<feature type="compositionally biased region" description="Low complexity" evidence="1">
    <location>
        <begin position="8"/>
        <end position="25"/>
    </location>
</feature>
<evidence type="ECO:0000313" key="2">
    <source>
        <dbReference type="EMBL" id="KAJ7321944.1"/>
    </source>
</evidence>
<keyword evidence="3" id="KW-1185">Reference proteome</keyword>
<comment type="caution">
    <text evidence="2">The sequence shown here is derived from an EMBL/GenBank/DDBJ whole genome shotgun (WGS) entry which is preliminary data.</text>
</comment>
<evidence type="ECO:0000256" key="1">
    <source>
        <dbReference type="SAM" id="MobiDB-lite"/>
    </source>
</evidence>
<protein>
    <recommendedName>
        <fullName evidence="4">F-box domain-containing protein</fullName>
    </recommendedName>
</protein>
<dbReference type="AlphaFoldDB" id="A0AAD6ZHQ4"/>
<evidence type="ECO:0008006" key="4">
    <source>
        <dbReference type="Google" id="ProtNLM"/>
    </source>
</evidence>
<dbReference type="SUPFAM" id="SSF52047">
    <property type="entry name" value="RNI-like"/>
    <property type="match status" value="1"/>
</dbReference>
<name>A0AAD6ZHQ4_9AGAR</name>
<feature type="region of interest" description="Disordered" evidence="1">
    <location>
        <begin position="1"/>
        <end position="27"/>
    </location>
</feature>
<dbReference type="InterPro" id="IPR032675">
    <property type="entry name" value="LRR_dom_sf"/>
</dbReference>
<reference evidence="2" key="1">
    <citation type="submission" date="2023-03" db="EMBL/GenBank/DDBJ databases">
        <title>Massive genome expansion in bonnet fungi (Mycena s.s.) driven by repeated elements and novel gene families across ecological guilds.</title>
        <authorList>
            <consortium name="Lawrence Berkeley National Laboratory"/>
            <person name="Harder C.B."/>
            <person name="Miyauchi S."/>
            <person name="Viragh M."/>
            <person name="Kuo A."/>
            <person name="Thoen E."/>
            <person name="Andreopoulos B."/>
            <person name="Lu D."/>
            <person name="Skrede I."/>
            <person name="Drula E."/>
            <person name="Henrissat B."/>
            <person name="Morin E."/>
            <person name="Kohler A."/>
            <person name="Barry K."/>
            <person name="LaButti K."/>
            <person name="Morin E."/>
            <person name="Salamov A."/>
            <person name="Lipzen A."/>
            <person name="Mereny Z."/>
            <person name="Hegedus B."/>
            <person name="Baldrian P."/>
            <person name="Stursova M."/>
            <person name="Weitz H."/>
            <person name="Taylor A."/>
            <person name="Grigoriev I.V."/>
            <person name="Nagy L.G."/>
            <person name="Martin F."/>
            <person name="Kauserud H."/>
        </authorList>
    </citation>
    <scope>NUCLEOTIDE SEQUENCE</scope>
    <source>
        <strain evidence="2">CBHHK002</strain>
    </source>
</reference>
<proteinExistence type="predicted"/>
<organism evidence="2 3">
    <name type="scientific">Mycena albidolilacea</name>
    <dbReference type="NCBI Taxonomy" id="1033008"/>
    <lineage>
        <taxon>Eukaryota</taxon>
        <taxon>Fungi</taxon>
        <taxon>Dikarya</taxon>
        <taxon>Basidiomycota</taxon>
        <taxon>Agaricomycotina</taxon>
        <taxon>Agaricomycetes</taxon>
        <taxon>Agaricomycetidae</taxon>
        <taxon>Agaricales</taxon>
        <taxon>Marasmiineae</taxon>
        <taxon>Mycenaceae</taxon>
        <taxon>Mycena</taxon>
    </lineage>
</organism>
<sequence>MDESSRQPQGPHSLHSSGSQSYSSPQEKRDALARVKTQIAVLKASFAALATLEIEEKALEASLAHVVYPVLALPVEITSRTFRFCLPAHGRVAPSARSAPLLLAQICQQWRDVALSTSQLWSSLYINGNRIPMSRVENIVRTRFYRARQTPLSVGLAFDRKLAPASLLELILSHAKQIRCLDLHVRAQQFCNIRAHFPILQHLATTHLSQDEVWCFLEHAPLVRGLRLLAEQSRDVSIPPFLYGLTRLEISRPISLETCLHILRTLPVLCEFKFSLHWQMHSVPDSLQAPVFPHLSSLTLGSEYSSSVLCLLTLPNLRFLKLPGYSTLEDVLEFVARSVCAIDHLVLCFEDIGEHEMWLWLEAFPTVSTLEITNCHELAGLLRCLDPKRSHRVMPRLTDVQVRSETHIDDEIPSANDHTNHTDAVVEMLQNRRDSASCALLRRFRLDLSVFTESPDTRLWSPGHLGVAALTSLIANGLDFVVQVESYDLNGSMTETWPQGYVPQDPLPLFP</sequence>
<dbReference type="EMBL" id="JARIHO010000049">
    <property type="protein sequence ID" value="KAJ7321944.1"/>
    <property type="molecule type" value="Genomic_DNA"/>
</dbReference>
<accession>A0AAD6ZHQ4</accession>
<dbReference type="Gene3D" id="3.80.10.10">
    <property type="entry name" value="Ribonuclease Inhibitor"/>
    <property type="match status" value="1"/>
</dbReference>
<evidence type="ECO:0000313" key="3">
    <source>
        <dbReference type="Proteomes" id="UP001218218"/>
    </source>
</evidence>
<gene>
    <name evidence="2" type="ORF">DFH08DRAFT_1085789</name>
</gene>
<dbReference type="Proteomes" id="UP001218218">
    <property type="component" value="Unassembled WGS sequence"/>
</dbReference>